<dbReference type="PROSITE" id="PS01124">
    <property type="entry name" value="HTH_ARAC_FAMILY_2"/>
    <property type="match status" value="1"/>
</dbReference>
<keyword evidence="1" id="KW-0805">Transcription regulation</keyword>
<dbReference type="OrthoDB" id="328780at2"/>
<dbReference type="InterPro" id="IPR037923">
    <property type="entry name" value="HTH-like"/>
</dbReference>
<protein>
    <submittedName>
        <fullName evidence="5">Transcriptional regulator containing an amidase domain and an AraC-type DNA-binding HTH domain</fullName>
    </submittedName>
</protein>
<dbReference type="InterPro" id="IPR009057">
    <property type="entry name" value="Homeodomain-like_sf"/>
</dbReference>
<feature type="domain" description="HTH araC/xylS-type" evidence="4">
    <location>
        <begin position="169"/>
        <end position="267"/>
    </location>
</feature>
<dbReference type="Pfam" id="PF12833">
    <property type="entry name" value="HTH_18"/>
    <property type="match status" value="1"/>
</dbReference>
<evidence type="ECO:0000313" key="5">
    <source>
        <dbReference type="EMBL" id="AFG38362.1"/>
    </source>
</evidence>
<dbReference type="InterPro" id="IPR018060">
    <property type="entry name" value="HTH_AraC"/>
</dbReference>
<dbReference type="PATRIC" id="fig|889378.3.peg.2304"/>
<evidence type="ECO:0000313" key="6">
    <source>
        <dbReference type="Proteomes" id="UP000007383"/>
    </source>
</evidence>
<evidence type="ECO:0000256" key="2">
    <source>
        <dbReference type="ARBA" id="ARBA00023125"/>
    </source>
</evidence>
<dbReference type="PANTHER" id="PTHR43280">
    <property type="entry name" value="ARAC-FAMILY TRANSCRIPTIONAL REGULATOR"/>
    <property type="match status" value="1"/>
</dbReference>
<sequence>MTSLAILDVVYVHTMNKPSLVHWHSRTHAHGSQQFEFHYFLHGDGSFANGGTVRSISPGQLYLSQPGQVHQIRPRRLDRPLGYYATLFSVPLEHPVHEVLVDGEFRRRFPRRLQGAHRFVFADLKNAFLTDDRYMQQAGTYRLLSLVYELAADAPHGHPEDAGFNILVEQAIAYFQENLRRHVTLQDLQQALGVSREYLIRVFNRYAHTTPMRYFTQLKIEAASSMLVDTNLTLKEIAYELGFSSPFHLSRRFKEYTTLSPTEYRREYYRIAPTRYHTRLIDAPGDEGAGLLDQNRYWDDT</sequence>
<dbReference type="Proteomes" id="UP000007383">
    <property type="component" value="Chromosome"/>
</dbReference>
<keyword evidence="3" id="KW-0804">Transcription</keyword>
<dbReference type="InterPro" id="IPR014710">
    <property type="entry name" value="RmlC-like_jellyroll"/>
</dbReference>
<dbReference type="PANTHER" id="PTHR43280:SF2">
    <property type="entry name" value="HTH-TYPE TRANSCRIPTIONAL REGULATOR EXSA"/>
    <property type="match status" value="1"/>
</dbReference>
<evidence type="ECO:0000256" key="3">
    <source>
        <dbReference type="ARBA" id="ARBA00023163"/>
    </source>
</evidence>
<dbReference type="STRING" id="889378.Spiaf_2330"/>
<dbReference type="InterPro" id="IPR003313">
    <property type="entry name" value="AraC-bd"/>
</dbReference>
<keyword evidence="2 5" id="KW-0238">DNA-binding</keyword>
<dbReference type="HOGENOM" id="CLU_000445_88_6_12"/>
<gene>
    <name evidence="5" type="ordered locus">Spiaf_2330</name>
</gene>
<dbReference type="Gene3D" id="2.60.120.10">
    <property type="entry name" value="Jelly Rolls"/>
    <property type="match status" value="1"/>
</dbReference>
<dbReference type="SUPFAM" id="SSF46689">
    <property type="entry name" value="Homeodomain-like"/>
    <property type="match status" value="2"/>
</dbReference>
<evidence type="ECO:0000256" key="1">
    <source>
        <dbReference type="ARBA" id="ARBA00023015"/>
    </source>
</evidence>
<dbReference type="EMBL" id="CP003282">
    <property type="protein sequence ID" value="AFG38362.1"/>
    <property type="molecule type" value="Genomic_DNA"/>
</dbReference>
<dbReference type="GO" id="GO:0043565">
    <property type="term" value="F:sequence-specific DNA binding"/>
    <property type="evidence" value="ECO:0007669"/>
    <property type="project" value="InterPro"/>
</dbReference>
<dbReference type="AlphaFoldDB" id="H9ULG9"/>
<dbReference type="SUPFAM" id="SSF51215">
    <property type="entry name" value="Regulatory protein AraC"/>
    <property type="match status" value="1"/>
</dbReference>
<evidence type="ECO:0000259" key="4">
    <source>
        <dbReference type="PROSITE" id="PS01124"/>
    </source>
</evidence>
<dbReference type="SMART" id="SM00342">
    <property type="entry name" value="HTH_ARAC"/>
    <property type="match status" value="1"/>
</dbReference>
<proteinExistence type="predicted"/>
<organism evidence="5 6">
    <name type="scientific">Spirochaeta africana (strain ATCC 700263 / DSM 8902 / Z-7692)</name>
    <dbReference type="NCBI Taxonomy" id="889378"/>
    <lineage>
        <taxon>Bacteria</taxon>
        <taxon>Pseudomonadati</taxon>
        <taxon>Spirochaetota</taxon>
        <taxon>Spirochaetia</taxon>
        <taxon>Spirochaetales</taxon>
        <taxon>Spirochaetaceae</taxon>
        <taxon>Spirochaeta</taxon>
    </lineage>
</organism>
<dbReference type="KEGG" id="sfc:Spiaf_2330"/>
<accession>H9ULG9</accession>
<name>H9ULG9_SPIAZ</name>
<dbReference type="GO" id="GO:0003700">
    <property type="term" value="F:DNA-binding transcription factor activity"/>
    <property type="evidence" value="ECO:0007669"/>
    <property type="project" value="InterPro"/>
</dbReference>
<dbReference type="eggNOG" id="COG4977">
    <property type="taxonomic scope" value="Bacteria"/>
</dbReference>
<dbReference type="Pfam" id="PF02311">
    <property type="entry name" value="AraC_binding"/>
    <property type="match status" value="1"/>
</dbReference>
<keyword evidence="6" id="KW-1185">Reference proteome</keyword>
<reference evidence="6" key="1">
    <citation type="journal article" date="2013" name="Stand. Genomic Sci.">
        <title>Complete genome sequence of the halophilic bacterium Spirochaeta africana type strain (Z-7692(T)) from the alkaline Lake Magadi in the East African Rift.</title>
        <authorList>
            <person name="Liolos K."/>
            <person name="Abt B."/>
            <person name="Scheuner C."/>
            <person name="Teshima H."/>
            <person name="Held B."/>
            <person name="Lapidus A."/>
            <person name="Nolan M."/>
            <person name="Lucas S."/>
            <person name="Deshpande S."/>
            <person name="Cheng J.F."/>
            <person name="Tapia R."/>
            <person name="Goodwin L.A."/>
            <person name="Pitluck S."/>
            <person name="Pagani I."/>
            <person name="Ivanova N."/>
            <person name="Mavromatis K."/>
            <person name="Mikhailova N."/>
            <person name="Huntemann M."/>
            <person name="Pati A."/>
            <person name="Chen A."/>
            <person name="Palaniappan K."/>
            <person name="Land M."/>
            <person name="Rohde M."/>
            <person name="Tindall B.J."/>
            <person name="Detter J.C."/>
            <person name="Goker M."/>
            <person name="Bristow J."/>
            <person name="Eisen J.A."/>
            <person name="Markowitz V."/>
            <person name="Hugenholtz P."/>
            <person name="Woyke T."/>
            <person name="Klenk H.P."/>
            <person name="Kyrpides N.C."/>
        </authorList>
    </citation>
    <scope>NUCLEOTIDE SEQUENCE</scope>
    <source>
        <strain evidence="6">ATCC 700263 / DSM 8902 / Z-7692</strain>
    </source>
</reference>
<dbReference type="RefSeq" id="WP_014456344.1">
    <property type="nucleotide sequence ID" value="NC_017098.1"/>
</dbReference>
<dbReference type="Gene3D" id="1.10.10.60">
    <property type="entry name" value="Homeodomain-like"/>
    <property type="match status" value="1"/>
</dbReference>